<dbReference type="EMBL" id="FNFH01000003">
    <property type="protein sequence ID" value="SDK17627.1"/>
    <property type="molecule type" value="Genomic_DNA"/>
</dbReference>
<protein>
    <submittedName>
        <fullName evidence="4">Dimethylhistidine N-methyltransferase</fullName>
    </submittedName>
</protein>
<dbReference type="PANTHER" id="PTHR43397">
    <property type="entry name" value="ERGOTHIONEINE BIOSYNTHESIS PROTEIN 1"/>
    <property type="match status" value="1"/>
</dbReference>
<dbReference type="InterPro" id="IPR019257">
    <property type="entry name" value="MeTrfase_dom"/>
</dbReference>
<keyword evidence="5" id="KW-1185">Reference proteome</keyword>
<dbReference type="InterPro" id="IPR035094">
    <property type="entry name" value="EgtD"/>
</dbReference>
<keyword evidence="2 4" id="KW-0808">Transferase</keyword>
<dbReference type="RefSeq" id="WP_091511970.1">
    <property type="nucleotide sequence ID" value="NZ_FNFH01000003.1"/>
</dbReference>
<dbReference type="SUPFAM" id="SSF53335">
    <property type="entry name" value="S-adenosyl-L-methionine-dependent methyltransferases"/>
    <property type="match status" value="1"/>
</dbReference>
<gene>
    <name evidence="4" type="ORF">SAMN05216212_1726</name>
</gene>
<organism evidence="4 5">
    <name type="scientific">Microbulbifer yueqingensis</name>
    <dbReference type="NCBI Taxonomy" id="658219"/>
    <lineage>
        <taxon>Bacteria</taxon>
        <taxon>Pseudomonadati</taxon>
        <taxon>Pseudomonadota</taxon>
        <taxon>Gammaproteobacteria</taxon>
        <taxon>Cellvibrionales</taxon>
        <taxon>Microbulbiferaceae</taxon>
        <taxon>Microbulbifer</taxon>
    </lineage>
</organism>
<dbReference type="Proteomes" id="UP000199305">
    <property type="component" value="Unassembled WGS sequence"/>
</dbReference>
<keyword evidence="1 4" id="KW-0489">Methyltransferase</keyword>
<name>A0A1G8ZRE6_9GAMM</name>
<evidence type="ECO:0000259" key="3">
    <source>
        <dbReference type="Pfam" id="PF10017"/>
    </source>
</evidence>
<reference evidence="5" key="1">
    <citation type="submission" date="2016-10" db="EMBL/GenBank/DDBJ databases">
        <authorList>
            <person name="Varghese N."/>
            <person name="Submissions S."/>
        </authorList>
    </citation>
    <scope>NUCLEOTIDE SEQUENCE [LARGE SCALE GENOMIC DNA]</scope>
    <source>
        <strain evidence="5">CGMCC 1.10658</strain>
    </source>
</reference>
<dbReference type="PIRSF" id="PIRSF018005">
    <property type="entry name" value="UCP018005"/>
    <property type="match status" value="1"/>
</dbReference>
<dbReference type="PANTHER" id="PTHR43397:SF1">
    <property type="entry name" value="ERGOTHIONEINE BIOSYNTHESIS PROTEIN 1"/>
    <property type="match status" value="1"/>
</dbReference>
<proteinExistence type="predicted"/>
<evidence type="ECO:0000256" key="1">
    <source>
        <dbReference type="ARBA" id="ARBA00022603"/>
    </source>
</evidence>
<accession>A0A1G8ZRE6</accession>
<evidence type="ECO:0000256" key="2">
    <source>
        <dbReference type="ARBA" id="ARBA00022679"/>
    </source>
</evidence>
<evidence type="ECO:0000313" key="4">
    <source>
        <dbReference type="EMBL" id="SDK17627.1"/>
    </source>
</evidence>
<dbReference type="GO" id="GO:0032259">
    <property type="term" value="P:methylation"/>
    <property type="evidence" value="ECO:0007669"/>
    <property type="project" value="UniProtKB-KW"/>
</dbReference>
<sequence>MNMAVSPVSDKADQGEFLRDVIAGLRQPQKTLPCKYLYDEAGSRIFEKICELEDYYLTRTEAQIFSDNLEEIAASIGPGAVVIEPGAGNCEKVEPLLEALERPQAYIPIDISPEILLAARGRIQARLPQLEVEAHVADFSQPGAWRGAGCKYTGRRVIFFPGSTIGNFDPGQAQQLLEDFASQLGQGDGLLIGTDLVKDAVVLERAYNDSEHITAEFNKNLLVRINNELEGNFDPQMFAHRAFYHPLRQRVEMHLVSLKAQRVRISGEEFGFSEGETIHTENSHKYSLQGFASMLDSAGFKSRCNWVDGKELYALHYAEIPR</sequence>
<dbReference type="InterPro" id="IPR051128">
    <property type="entry name" value="EgtD_Methyltrsf_superfamily"/>
</dbReference>
<feature type="domain" description="Histidine-specific methyltransferase SAM-dependent" evidence="3">
    <location>
        <begin position="19"/>
        <end position="319"/>
    </location>
</feature>
<dbReference type="OrthoDB" id="5289726at2"/>
<dbReference type="AlphaFoldDB" id="A0A1G8ZRE6"/>
<evidence type="ECO:0000313" key="5">
    <source>
        <dbReference type="Proteomes" id="UP000199305"/>
    </source>
</evidence>
<dbReference type="InterPro" id="IPR017804">
    <property type="entry name" value="MeTrfase_EgtD-like"/>
</dbReference>
<dbReference type="Pfam" id="PF10017">
    <property type="entry name" value="Methyltransf_33"/>
    <property type="match status" value="1"/>
</dbReference>
<dbReference type="GO" id="GO:0008168">
    <property type="term" value="F:methyltransferase activity"/>
    <property type="evidence" value="ECO:0007669"/>
    <property type="project" value="UniProtKB-KW"/>
</dbReference>
<dbReference type="Gene3D" id="3.40.50.150">
    <property type="entry name" value="Vaccinia Virus protein VP39"/>
    <property type="match status" value="1"/>
</dbReference>
<dbReference type="STRING" id="658219.SAMN05216212_1726"/>
<dbReference type="InterPro" id="IPR029063">
    <property type="entry name" value="SAM-dependent_MTases_sf"/>
</dbReference>
<dbReference type="NCBIfam" id="TIGR03438">
    <property type="entry name" value="egtD_ergothio"/>
    <property type="match status" value="1"/>
</dbReference>